<feature type="transmembrane region" description="Helical" evidence="1">
    <location>
        <begin position="256"/>
        <end position="276"/>
    </location>
</feature>
<sequence length="329" mass="36611">MQTPDTHNEDHAIVHAYLASRQFNRVVRRGLNQKRRGFRTRTSSCSFYGGVVSMMLLLIGTVLVTLSVISLMDRFSHLVNTADFTVTAITFQTVCLGPMISISFATSMAMFWHRALFLRVAMALAMITPAFAVFTIVGGIVLDWIPMRELKMFATIFLSQFLFSAVAALAVQFFSRWTLTSKRAANAPPLGPIGLSAFFELTVFFAIGFAAMVALDEDDVVYGIAFFGAWGLLSTPAVIGVLIASLRGSRRFTMGWIAAFVFCFLCATMINGYIAIEMFSWNGLQQNVGVVLLVSIYGTAMMLAVLYLSIRVLKHFNWQCVNRRQFKPM</sequence>
<feature type="transmembrane region" description="Helical" evidence="1">
    <location>
        <begin position="288"/>
        <end position="308"/>
    </location>
</feature>
<keyword evidence="1" id="KW-1133">Transmembrane helix</keyword>
<dbReference type="EMBL" id="SJPI01000002">
    <property type="protein sequence ID" value="TWT50761.1"/>
    <property type="molecule type" value="Genomic_DNA"/>
</dbReference>
<feature type="transmembrane region" description="Helical" evidence="1">
    <location>
        <begin position="153"/>
        <end position="174"/>
    </location>
</feature>
<feature type="transmembrane region" description="Helical" evidence="1">
    <location>
        <begin position="221"/>
        <end position="244"/>
    </location>
</feature>
<organism evidence="2 3">
    <name type="scientific">Rubripirellula amarantea</name>
    <dbReference type="NCBI Taxonomy" id="2527999"/>
    <lineage>
        <taxon>Bacteria</taxon>
        <taxon>Pseudomonadati</taxon>
        <taxon>Planctomycetota</taxon>
        <taxon>Planctomycetia</taxon>
        <taxon>Pirellulales</taxon>
        <taxon>Pirellulaceae</taxon>
        <taxon>Rubripirellula</taxon>
    </lineage>
</organism>
<evidence type="ECO:0000313" key="2">
    <source>
        <dbReference type="EMBL" id="TWT50761.1"/>
    </source>
</evidence>
<keyword evidence="1" id="KW-0812">Transmembrane</keyword>
<accession>A0A5C5WL23</accession>
<feature type="transmembrane region" description="Helical" evidence="1">
    <location>
        <begin position="116"/>
        <end position="141"/>
    </location>
</feature>
<keyword evidence="1" id="KW-0472">Membrane</keyword>
<proteinExistence type="predicted"/>
<feature type="transmembrane region" description="Helical" evidence="1">
    <location>
        <begin position="45"/>
        <end position="72"/>
    </location>
</feature>
<dbReference type="AlphaFoldDB" id="A0A5C5WL23"/>
<comment type="caution">
    <text evidence="2">The sequence shown here is derived from an EMBL/GenBank/DDBJ whole genome shotgun (WGS) entry which is preliminary data.</text>
</comment>
<name>A0A5C5WL23_9BACT</name>
<evidence type="ECO:0000256" key="1">
    <source>
        <dbReference type="SAM" id="Phobius"/>
    </source>
</evidence>
<feature type="transmembrane region" description="Helical" evidence="1">
    <location>
        <begin position="195"/>
        <end position="215"/>
    </location>
</feature>
<reference evidence="2 3" key="1">
    <citation type="submission" date="2019-02" db="EMBL/GenBank/DDBJ databases">
        <title>Deep-cultivation of Planctomycetes and their phenomic and genomic characterization uncovers novel biology.</title>
        <authorList>
            <person name="Wiegand S."/>
            <person name="Jogler M."/>
            <person name="Boedeker C."/>
            <person name="Pinto D."/>
            <person name="Vollmers J."/>
            <person name="Rivas-Marin E."/>
            <person name="Kohn T."/>
            <person name="Peeters S.H."/>
            <person name="Heuer A."/>
            <person name="Rast P."/>
            <person name="Oberbeckmann S."/>
            <person name="Bunk B."/>
            <person name="Jeske O."/>
            <person name="Meyerdierks A."/>
            <person name="Storesund J.E."/>
            <person name="Kallscheuer N."/>
            <person name="Luecker S."/>
            <person name="Lage O.M."/>
            <person name="Pohl T."/>
            <person name="Merkel B.J."/>
            <person name="Hornburger P."/>
            <person name="Mueller R.-W."/>
            <person name="Bruemmer F."/>
            <person name="Labrenz M."/>
            <person name="Spormann A.M."/>
            <person name="Op Den Camp H."/>
            <person name="Overmann J."/>
            <person name="Amann R."/>
            <person name="Jetten M.S.M."/>
            <person name="Mascher T."/>
            <person name="Medema M.H."/>
            <person name="Devos D.P."/>
            <person name="Kaster A.-K."/>
            <person name="Ovreas L."/>
            <person name="Rohde M."/>
            <person name="Galperin M.Y."/>
            <person name="Jogler C."/>
        </authorList>
    </citation>
    <scope>NUCLEOTIDE SEQUENCE [LARGE SCALE GENOMIC DNA]</scope>
    <source>
        <strain evidence="2 3">Pla22</strain>
    </source>
</reference>
<gene>
    <name evidence="2" type="ORF">Pla22_35040</name>
</gene>
<feature type="transmembrane region" description="Helical" evidence="1">
    <location>
        <begin position="84"/>
        <end position="104"/>
    </location>
</feature>
<keyword evidence="3" id="KW-1185">Reference proteome</keyword>
<evidence type="ECO:0000313" key="3">
    <source>
        <dbReference type="Proteomes" id="UP000316598"/>
    </source>
</evidence>
<dbReference type="Proteomes" id="UP000316598">
    <property type="component" value="Unassembled WGS sequence"/>
</dbReference>
<protein>
    <submittedName>
        <fullName evidence="2">Uncharacterized protein</fullName>
    </submittedName>
</protein>